<evidence type="ECO:0000313" key="2">
    <source>
        <dbReference type="EMBL" id="MBB6474700.1"/>
    </source>
</evidence>
<gene>
    <name evidence="2" type="ORF">BJ992_004131</name>
</gene>
<comment type="caution">
    <text evidence="2">The sequence shown here is derived from an EMBL/GenBank/DDBJ whole genome shotgun (WGS) entry which is preliminary data.</text>
</comment>
<evidence type="ECO:0000256" key="1">
    <source>
        <dbReference type="SAM" id="Phobius"/>
    </source>
</evidence>
<feature type="transmembrane region" description="Helical" evidence="1">
    <location>
        <begin position="192"/>
        <end position="210"/>
    </location>
</feature>
<proteinExistence type="predicted"/>
<dbReference type="RefSeq" id="WP_184983447.1">
    <property type="nucleotide sequence ID" value="NZ_BAAALO010000089.1"/>
</dbReference>
<name>A0A7X0IGN9_9ACTN</name>
<reference evidence="2 3" key="1">
    <citation type="submission" date="2020-08" db="EMBL/GenBank/DDBJ databases">
        <title>Sequencing the genomes of 1000 actinobacteria strains.</title>
        <authorList>
            <person name="Klenk H.-P."/>
        </authorList>
    </citation>
    <scope>NUCLEOTIDE SEQUENCE [LARGE SCALE GENOMIC DNA]</scope>
    <source>
        <strain evidence="2 3">DSM 44936</strain>
    </source>
</reference>
<organism evidence="2 3">
    <name type="scientific">Sphaerisporangium rubeum</name>
    <dbReference type="NCBI Taxonomy" id="321317"/>
    <lineage>
        <taxon>Bacteria</taxon>
        <taxon>Bacillati</taxon>
        <taxon>Actinomycetota</taxon>
        <taxon>Actinomycetes</taxon>
        <taxon>Streptosporangiales</taxon>
        <taxon>Streptosporangiaceae</taxon>
        <taxon>Sphaerisporangium</taxon>
    </lineage>
</organism>
<feature type="transmembrane region" description="Helical" evidence="1">
    <location>
        <begin position="305"/>
        <end position="326"/>
    </location>
</feature>
<evidence type="ECO:0000313" key="3">
    <source>
        <dbReference type="Proteomes" id="UP000555564"/>
    </source>
</evidence>
<keyword evidence="1" id="KW-1133">Transmembrane helix</keyword>
<dbReference type="Proteomes" id="UP000555564">
    <property type="component" value="Unassembled WGS sequence"/>
</dbReference>
<accession>A0A7X0IGN9</accession>
<protein>
    <submittedName>
        <fullName evidence="2">Uncharacterized protein</fullName>
    </submittedName>
</protein>
<feature type="transmembrane region" description="Helical" evidence="1">
    <location>
        <begin position="6"/>
        <end position="27"/>
    </location>
</feature>
<keyword evidence="1" id="KW-0812">Transmembrane</keyword>
<keyword evidence="1" id="KW-0472">Membrane</keyword>
<dbReference type="EMBL" id="JACHIU010000001">
    <property type="protein sequence ID" value="MBB6474700.1"/>
    <property type="molecule type" value="Genomic_DNA"/>
</dbReference>
<sequence length="341" mass="37558">MNSVYVDLAIGLVIAFLLFSLLVSGINEGLVRILGIRSKFLWAYLRDTLDGADGKRSWIPSTVREVFARLPFGHRDARPKFDPMPPPAHSTATTWSGRLYERLREIDHSSAGRTSISFVPPGRFAVAMMEMTAAEGGVPAMLERLKQDGSPLYGPLKGVWDSAKDDVDTFRKGVEAWFDGEMQRLTVLYRKYVRWVIAALGLVLTLFFSMDSLEYGKAILSDNAVRAQVAATADGGAAALAGLRAKCPEHPADPYACVTEILAEPAFVKIVGSAPVSVVIPDNGNPRWIWNGGEWLSRLVSPGHWPGFLITFVALLFGGPFWWDILRRLTGIKIRPTETTP</sequence>
<dbReference type="AlphaFoldDB" id="A0A7X0IGN9"/>
<keyword evidence="3" id="KW-1185">Reference proteome</keyword>